<evidence type="ECO:0000313" key="7">
    <source>
        <dbReference type="Proteomes" id="UP000822688"/>
    </source>
</evidence>
<dbReference type="PANTHER" id="PTHR11142">
    <property type="entry name" value="PSEUDOURIDYLATE SYNTHASE"/>
    <property type="match status" value="1"/>
</dbReference>
<dbReference type="AlphaFoldDB" id="A0A8T0H298"/>
<evidence type="ECO:0000259" key="5">
    <source>
        <dbReference type="Pfam" id="PF01416"/>
    </source>
</evidence>
<dbReference type="Gene3D" id="3.30.70.660">
    <property type="entry name" value="Pseudouridine synthase I, catalytic domain, C-terminal subdomain"/>
    <property type="match status" value="1"/>
</dbReference>
<dbReference type="InterPro" id="IPR020095">
    <property type="entry name" value="PsdUridine_synth_TruA_C"/>
</dbReference>
<dbReference type="PANTHER" id="PTHR11142:SF0">
    <property type="entry name" value="TRNA PSEUDOURIDINE SYNTHASE-LIKE 1"/>
    <property type="match status" value="1"/>
</dbReference>
<evidence type="ECO:0000256" key="2">
    <source>
        <dbReference type="ARBA" id="ARBA00022694"/>
    </source>
</evidence>
<dbReference type="InterPro" id="IPR020094">
    <property type="entry name" value="TruA/RsuA/RluB/E/F_N"/>
</dbReference>
<reference evidence="6" key="1">
    <citation type="submission" date="2020-06" db="EMBL/GenBank/DDBJ databases">
        <title>WGS assembly of Ceratodon purpureus strain R40.</title>
        <authorList>
            <person name="Carey S.B."/>
            <person name="Jenkins J."/>
            <person name="Shu S."/>
            <person name="Lovell J.T."/>
            <person name="Sreedasyam A."/>
            <person name="Maumus F."/>
            <person name="Tiley G.P."/>
            <person name="Fernandez-Pozo N."/>
            <person name="Barry K."/>
            <person name="Chen C."/>
            <person name="Wang M."/>
            <person name="Lipzen A."/>
            <person name="Daum C."/>
            <person name="Saski C.A."/>
            <person name="Payton A.C."/>
            <person name="Mcbreen J.C."/>
            <person name="Conrad R.E."/>
            <person name="Kollar L.M."/>
            <person name="Olsson S."/>
            <person name="Huttunen S."/>
            <person name="Landis J.B."/>
            <person name="Wickett N.J."/>
            <person name="Johnson M.G."/>
            <person name="Rensing S.A."/>
            <person name="Grimwood J."/>
            <person name="Schmutz J."/>
            <person name="Mcdaniel S.F."/>
        </authorList>
    </citation>
    <scope>NUCLEOTIDE SEQUENCE</scope>
    <source>
        <strain evidence="6">R40</strain>
    </source>
</reference>
<dbReference type="SUPFAM" id="SSF55120">
    <property type="entry name" value="Pseudouridine synthase"/>
    <property type="match status" value="1"/>
</dbReference>
<feature type="domain" description="Pseudouridine synthase I TruA alpha/beta" evidence="5">
    <location>
        <begin position="227"/>
        <end position="334"/>
    </location>
</feature>
<dbReference type="EC" id="5.4.99.12" evidence="4"/>
<dbReference type="GO" id="GO:0031119">
    <property type="term" value="P:tRNA pseudouridine synthesis"/>
    <property type="evidence" value="ECO:0007669"/>
    <property type="project" value="TreeGrafter"/>
</dbReference>
<dbReference type="InterPro" id="IPR020103">
    <property type="entry name" value="PsdUridine_synth_cat_dom_sf"/>
</dbReference>
<dbReference type="Gene3D" id="3.30.70.580">
    <property type="entry name" value="Pseudouridine synthase I, catalytic domain, N-terminal subdomain"/>
    <property type="match status" value="1"/>
</dbReference>
<dbReference type="Pfam" id="PF01416">
    <property type="entry name" value="PseudoU_synth_1"/>
    <property type="match status" value="2"/>
</dbReference>
<gene>
    <name evidence="6" type="ORF">KC19_8G191900</name>
</gene>
<comment type="caution">
    <text evidence="6">The sequence shown here is derived from an EMBL/GenBank/DDBJ whole genome shotgun (WGS) entry which is preliminary data.</text>
</comment>
<comment type="catalytic activity">
    <reaction evidence="4">
        <text>uridine(38/39/40) in tRNA = pseudouridine(38/39/40) in tRNA</text>
        <dbReference type="Rhea" id="RHEA:22376"/>
        <dbReference type="Rhea" id="RHEA-COMP:10085"/>
        <dbReference type="Rhea" id="RHEA-COMP:10087"/>
        <dbReference type="ChEBI" id="CHEBI:65314"/>
        <dbReference type="ChEBI" id="CHEBI:65315"/>
        <dbReference type="EC" id="5.4.99.12"/>
    </reaction>
</comment>
<keyword evidence="2 4" id="KW-0819">tRNA processing</keyword>
<keyword evidence="3 4" id="KW-0413">Isomerase</keyword>
<evidence type="ECO:0000256" key="1">
    <source>
        <dbReference type="ARBA" id="ARBA00009375"/>
    </source>
</evidence>
<dbReference type="GO" id="GO:0160147">
    <property type="term" value="F:tRNA pseudouridine(38-40) synthase activity"/>
    <property type="evidence" value="ECO:0007669"/>
    <property type="project" value="UniProtKB-EC"/>
</dbReference>
<keyword evidence="7" id="KW-1185">Reference proteome</keyword>
<comment type="similarity">
    <text evidence="1 4">Belongs to the tRNA pseudouridine synthase TruA family.</text>
</comment>
<dbReference type="Proteomes" id="UP000822688">
    <property type="component" value="Chromosome 8"/>
</dbReference>
<feature type="domain" description="Pseudouridine synthase I TruA alpha/beta" evidence="5">
    <location>
        <begin position="88"/>
        <end position="188"/>
    </location>
</feature>
<evidence type="ECO:0000313" key="6">
    <source>
        <dbReference type="EMBL" id="KAG0565460.1"/>
    </source>
</evidence>
<proteinExistence type="inferred from homology"/>
<dbReference type="NCBIfam" id="TIGR00071">
    <property type="entry name" value="hisT_truA"/>
    <property type="match status" value="1"/>
</dbReference>
<sequence>MMPSRHPVILLQELSYGMGKELWRLVSWFFGVNVPIRFTQVVECLYVCMQFLKRRHVRPYVFRNCSTFGGPDAGDENAQPAWKWRLVISYNGTQYSGWQIQKSHATVQQKVEDALSKCTRVSRDELKLVGAGRTDAGVHALGQVAHFTTPTCFDDLEPLHASLNGILPPDIRIREVSSVQPDFHARYSACRKTYQYKAYVSPVMDPFQHNHAYHIKNHVNVAAMQEAASYFLGVQNFSAFANHSADPSSRDLLRELLNFTVSSIGPQLLFEVEGRSFMYKQVRNMVGLLIEVGKELVPPSIVKTILRTEDRRELAKISPVAPAHGLYLMSVAYDDRLLEPLPSTPKASFGRWLRHPVRTSS</sequence>
<evidence type="ECO:0000256" key="4">
    <source>
        <dbReference type="RuleBase" id="RU003792"/>
    </source>
</evidence>
<dbReference type="CDD" id="cd02570">
    <property type="entry name" value="PseudoU_synth_EcTruA"/>
    <property type="match status" value="1"/>
</dbReference>
<dbReference type="InterPro" id="IPR020097">
    <property type="entry name" value="PsdUridine_synth_TruA_a/b_dom"/>
</dbReference>
<evidence type="ECO:0000256" key="3">
    <source>
        <dbReference type="ARBA" id="ARBA00023235"/>
    </source>
</evidence>
<dbReference type="InterPro" id="IPR001406">
    <property type="entry name" value="PsdUridine_synth_TruA"/>
</dbReference>
<organism evidence="6 7">
    <name type="scientific">Ceratodon purpureus</name>
    <name type="common">Fire moss</name>
    <name type="synonym">Dicranum purpureum</name>
    <dbReference type="NCBI Taxonomy" id="3225"/>
    <lineage>
        <taxon>Eukaryota</taxon>
        <taxon>Viridiplantae</taxon>
        <taxon>Streptophyta</taxon>
        <taxon>Embryophyta</taxon>
        <taxon>Bryophyta</taxon>
        <taxon>Bryophytina</taxon>
        <taxon>Bryopsida</taxon>
        <taxon>Dicranidae</taxon>
        <taxon>Pseudoditrichales</taxon>
        <taxon>Ditrichaceae</taxon>
        <taxon>Ceratodon</taxon>
    </lineage>
</organism>
<protein>
    <recommendedName>
        <fullName evidence="4">tRNA pseudouridine synthase</fullName>
        <ecNumber evidence="4">5.4.99.12</ecNumber>
    </recommendedName>
</protein>
<dbReference type="HAMAP" id="MF_00171">
    <property type="entry name" value="TruA"/>
    <property type="match status" value="1"/>
</dbReference>
<dbReference type="FunFam" id="3.30.70.580:FF:000001">
    <property type="entry name" value="tRNA pseudouridine synthase A"/>
    <property type="match status" value="1"/>
</dbReference>
<name>A0A8T0H298_CERPU</name>
<dbReference type="EMBL" id="CM026429">
    <property type="protein sequence ID" value="KAG0565460.1"/>
    <property type="molecule type" value="Genomic_DNA"/>
</dbReference>
<dbReference type="GO" id="GO:0003723">
    <property type="term" value="F:RNA binding"/>
    <property type="evidence" value="ECO:0007669"/>
    <property type="project" value="InterPro"/>
</dbReference>
<accession>A0A8T0H298</accession>